<evidence type="ECO:0000313" key="2">
    <source>
        <dbReference type="Proteomes" id="UP001597347"/>
    </source>
</evidence>
<sequence>MLIDDDLPVAVPVADDNWHARALSTAARDRIDIVGVERIDGLTIETHRKVGWRYASNGHAVAQDLNLEDTARQAVTHITSIELATLDDHPAAALHEAAARRASAVHQRELWPTRPIAVDGEPFVLFTTSTDEGQAAVADLGPVRLAIYGPAIPTDLALHLIPLHSMPLEPLLHANDEDDE</sequence>
<gene>
    <name evidence="1" type="ORF">ACFSBI_15445</name>
</gene>
<accession>A0ABW4LI25</accession>
<evidence type="ECO:0000313" key="1">
    <source>
        <dbReference type="EMBL" id="MFD1722945.1"/>
    </source>
</evidence>
<dbReference type="Proteomes" id="UP001597347">
    <property type="component" value="Unassembled WGS sequence"/>
</dbReference>
<proteinExistence type="predicted"/>
<organism evidence="1 2">
    <name type="scientific">Amnibacterium endophyticum</name>
    <dbReference type="NCBI Taxonomy" id="2109337"/>
    <lineage>
        <taxon>Bacteria</taxon>
        <taxon>Bacillati</taxon>
        <taxon>Actinomycetota</taxon>
        <taxon>Actinomycetes</taxon>
        <taxon>Micrococcales</taxon>
        <taxon>Microbacteriaceae</taxon>
        <taxon>Amnibacterium</taxon>
    </lineage>
</organism>
<name>A0ABW4LI25_9MICO</name>
<comment type="caution">
    <text evidence="1">The sequence shown here is derived from an EMBL/GenBank/DDBJ whole genome shotgun (WGS) entry which is preliminary data.</text>
</comment>
<reference evidence="2" key="1">
    <citation type="journal article" date="2019" name="Int. J. Syst. Evol. Microbiol.">
        <title>The Global Catalogue of Microorganisms (GCM) 10K type strain sequencing project: providing services to taxonomists for standard genome sequencing and annotation.</title>
        <authorList>
            <consortium name="The Broad Institute Genomics Platform"/>
            <consortium name="The Broad Institute Genome Sequencing Center for Infectious Disease"/>
            <person name="Wu L."/>
            <person name="Ma J."/>
        </authorList>
    </citation>
    <scope>NUCLEOTIDE SEQUENCE [LARGE SCALE GENOMIC DNA]</scope>
    <source>
        <strain evidence="2">CGMCC 1.12471</strain>
    </source>
</reference>
<keyword evidence="2" id="KW-1185">Reference proteome</keyword>
<dbReference type="RefSeq" id="WP_377936493.1">
    <property type="nucleotide sequence ID" value="NZ_JBHUEA010000033.1"/>
</dbReference>
<dbReference type="EMBL" id="JBHUEA010000033">
    <property type="protein sequence ID" value="MFD1722945.1"/>
    <property type="molecule type" value="Genomic_DNA"/>
</dbReference>
<protein>
    <submittedName>
        <fullName evidence="1">Uncharacterized protein</fullName>
    </submittedName>
</protein>